<organism evidence="2">
    <name type="scientific">uncultured Caudovirales phage</name>
    <dbReference type="NCBI Taxonomy" id="2100421"/>
    <lineage>
        <taxon>Viruses</taxon>
        <taxon>Duplodnaviria</taxon>
        <taxon>Heunggongvirae</taxon>
        <taxon>Uroviricota</taxon>
        <taxon>Caudoviricetes</taxon>
        <taxon>Peduoviridae</taxon>
        <taxon>Maltschvirus</taxon>
        <taxon>Maltschvirus maltsch</taxon>
    </lineage>
</organism>
<evidence type="ECO:0000313" key="2">
    <source>
        <dbReference type="EMBL" id="CAB4197586.1"/>
    </source>
</evidence>
<accession>A0A6J5RTT9</accession>
<dbReference type="EMBL" id="LR797254">
    <property type="protein sequence ID" value="CAB4197586.1"/>
    <property type="molecule type" value="Genomic_DNA"/>
</dbReference>
<gene>
    <name evidence="2" type="ORF">UFOVP1305_22</name>
    <name evidence="1" type="ORF">UFOVP896_60</name>
</gene>
<dbReference type="EMBL" id="LR796844">
    <property type="protein sequence ID" value="CAB4169660.1"/>
    <property type="molecule type" value="Genomic_DNA"/>
</dbReference>
<proteinExistence type="predicted"/>
<evidence type="ECO:0000313" key="1">
    <source>
        <dbReference type="EMBL" id="CAB4169660.1"/>
    </source>
</evidence>
<name>A0A6J5RTT9_9CAUD</name>
<reference evidence="2" key="1">
    <citation type="submission" date="2020-05" db="EMBL/GenBank/DDBJ databases">
        <authorList>
            <person name="Chiriac C."/>
            <person name="Salcher M."/>
            <person name="Ghai R."/>
            <person name="Kavagutti S V."/>
        </authorList>
    </citation>
    <scope>NUCLEOTIDE SEQUENCE</scope>
</reference>
<protein>
    <submittedName>
        <fullName evidence="2">Uncharacterized protein</fullName>
    </submittedName>
</protein>
<sequence length="80" mass="8968">MSTIAEDFVFERKGRGTKYPWAEWSDGQVRILTEGVDFDSKVSSLSNSVYVYAKRHGMRAQVQRVSATQIALTLKPIAST</sequence>